<accession>A0A4Y2C1U7</accession>
<reference evidence="2 3" key="1">
    <citation type="journal article" date="2019" name="Sci. Rep.">
        <title>Orb-weaving spider Araneus ventricosus genome elucidates the spidroin gene catalogue.</title>
        <authorList>
            <person name="Kono N."/>
            <person name="Nakamura H."/>
            <person name="Ohtoshi R."/>
            <person name="Moran D.A.P."/>
            <person name="Shinohara A."/>
            <person name="Yoshida Y."/>
            <person name="Fujiwara M."/>
            <person name="Mori M."/>
            <person name="Tomita M."/>
            <person name="Arakawa K."/>
        </authorList>
    </citation>
    <scope>NUCLEOTIDE SEQUENCE [LARGE SCALE GENOMIC DNA]</scope>
</reference>
<keyword evidence="3" id="KW-1185">Reference proteome</keyword>
<protein>
    <submittedName>
        <fullName evidence="2">Uncharacterized protein</fullName>
    </submittedName>
</protein>
<name>A0A4Y2C1U7_ARAVE</name>
<gene>
    <name evidence="2" type="ORF">AVEN_248678_1</name>
</gene>
<dbReference type="AlphaFoldDB" id="A0A4Y2C1U7"/>
<comment type="caution">
    <text evidence="2">The sequence shown here is derived from an EMBL/GenBank/DDBJ whole genome shotgun (WGS) entry which is preliminary data.</text>
</comment>
<sequence length="83" mass="8907">MGGDNPEGGDESGAYFEKPSISINISSLYLLSDKNSPLAPVLMEEDAASSSRCPGQPNRSGSSPKHGMRLARRREIMLKELNG</sequence>
<evidence type="ECO:0000313" key="3">
    <source>
        <dbReference type="Proteomes" id="UP000499080"/>
    </source>
</evidence>
<evidence type="ECO:0000313" key="2">
    <source>
        <dbReference type="EMBL" id="GBL97737.1"/>
    </source>
</evidence>
<feature type="compositionally biased region" description="Polar residues" evidence="1">
    <location>
        <begin position="48"/>
        <end position="63"/>
    </location>
</feature>
<organism evidence="2 3">
    <name type="scientific">Araneus ventricosus</name>
    <name type="common">Orbweaver spider</name>
    <name type="synonym">Epeira ventricosa</name>
    <dbReference type="NCBI Taxonomy" id="182803"/>
    <lineage>
        <taxon>Eukaryota</taxon>
        <taxon>Metazoa</taxon>
        <taxon>Ecdysozoa</taxon>
        <taxon>Arthropoda</taxon>
        <taxon>Chelicerata</taxon>
        <taxon>Arachnida</taxon>
        <taxon>Araneae</taxon>
        <taxon>Araneomorphae</taxon>
        <taxon>Entelegynae</taxon>
        <taxon>Araneoidea</taxon>
        <taxon>Araneidae</taxon>
        <taxon>Araneus</taxon>
    </lineage>
</organism>
<proteinExistence type="predicted"/>
<dbReference type="EMBL" id="BGPR01000132">
    <property type="protein sequence ID" value="GBL97737.1"/>
    <property type="molecule type" value="Genomic_DNA"/>
</dbReference>
<dbReference type="Proteomes" id="UP000499080">
    <property type="component" value="Unassembled WGS sequence"/>
</dbReference>
<feature type="region of interest" description="Disordered" evidence="1">
    <location>
        <begin position="42"/>
        <end position="69"/>
    </location>
</feature>
<evidence type="ECO:0000256" key="1">
    <source>
        <dbReference type="SAM" id="MobiDB-lite"/>
    </source>
</evidence>